<proteinExistence type="predicted"/>
<name>A0A812LE06_9DINO</name>
<organism evidence="2 3">
    <name type="scientific">Symbiodinium natans</name>
    <dbReference type="NCBI Taxonomy" id="878477"/>
    <lineage>
        <taxon>Eukaryota</taxon>
        <taxon>Sar</taxon>
        <taxon>Alveolata</taxon>
        <taxon>Dinophyceae</taxon>
        <taxon>Suessiales</taxon>
        <taxon>Symbiodiniaceae</taxon>
        <taxon>Symbiodinium</taxon>
    </lineage>
</organism>
<dbReference type="Proteomes" id="UP000604046">
    <property type="component" value="Unassembled WGS sequence"/>
</dbReference>
<dbReference type="EMBL" id="CAJNDS010001046">
    <property type="protein sequence ID" value="CAE7245329.1"/>
    <property type="molecule type" value="Genomic_DNA"/>
</dbReference>
<feature type="compositionally biased region" description="Polar residues" evidence="1">
    <location>
        <begin position="1010"/>
        <end position="1019"/>
    </location>
</feature>
<dbReference type="AlphaFoldDB" id="A0A812LE06"/>
<gene>
    <name evidence="2" type="ORF">SNAT2548_LOCUS11569</name>
</gene>
<protein>
    <submittedName>
        <fullName evidence="2">Uncharacterized protein</fullName>
    </submittedName>
</protein>
<feature type="region of interest" description="Disordered" evidence="1">
    <location>
        <begin position="1"/>
        <end position="29"/>
    </location>
</feature>
<feature type="region of interest" description="Disordered" evidence="1">
    <location>
        <begin position="690"/>
        <end position="734"/>
    </location>
</feature>
<evidence type="ECO:0000256" key="1">
    <source>
        <dbReference type="SAM" id="MobiDB-lite"/>
    </source>
</evidence>
<evidence type="ECO:0000313" key="2">
    <source>
        <dbReference type="EMBL" id="CAE7245329.1"/>
    </source>
</evidence>
<accession>A0A812LE06</accession>
<comment type="caution">
    <text evidence="2">The sequence shown here is derived from an EMBL/GenBank/DDBJ whole genome shotgun (WGS) entry which is preliminary data.</text>
</comment>
<keyword evidence="3" id="KW-1185">Reference proteome</keyword>
<feature type="region of interest" description="Disordered" evidence="1">
    <location>
        <begin position="998"/>
        <end position="1026"/>
    </location>
</feature>
<feature type="compositionally biased region" description="Acidic residues" evidence="1">
    <location>
        <begin position="700"/>
        <end position="727"/>
    </location>
</feature>
<reference evidence="2" key="1">
    <citation type="submission" date="2021-02" db="EMBL/GenBank/DDBJ databases">
        <authorList>
            <person name="Dougan E. K."/>
            <person name="Rhodes N."/>
            <person name="Thang M."/>
            <person name="Chan C."/>
        </authorList>
    </citation>
    <scope>NUCLEOTIDE SEQUENCE</scope>
</reference>
<evidence type="ECO:0000313" key="3">
    <source>
        <dbReference type="Proteomes" id="UP000604046"/>
    </source>
</evidence>
<sequence length="1038" mass="117169">MSDSSKSRPEGQIVTARRGSDQATDPLRPTTVEAQVLMPNGTSRAICLKCWPHQSELRWELRRLLLAAGYRCDSHRTKVCNVFKSQRDLWDTTLGWLSMPGAEHSYGHSLHSSRARGVQVGGGSAEEEEYWVSTQWMLGLLLQWQQRRREVQNRDEVGALAKTIFQILCPKHRWPGGFGHLPEPTTAETELCKRLTAERHECGCMQEFRQMLGAMEIADDTMPHAQVWSRIALAFEFDHCPAVGALTARMLKGISDVIVACFSDWAAADFLKSAGLVLLGPKNKKRRLDPHFKEAAVQSVLQEGRADKAGTFNKAMQVAGEKTAFRWIECALIQLQASAQSSFGQVGVVSLALDGARMGKPARDWLFIAQSMGPEKNLDLGLSQSKKLQRSLQNPGPEARLQAKNLEEEVRLFMKIMKDPSPENRQANLKHLLALDWALVRVNGWGLSAFVPSRPCGMLPAGAKRYMTEMACPISGQPRKRSCVLLADGTRTYEVPVRVQQGVLVRPTLHLAQDQGSSSWYAGVFLVQGTDFRGTVTWDLCHRLINDLAEAWGNSGMTLARLEHATLMSIRRGPYNRQGHRETLLSTARDMFGTMDHRNGLLQLFYEEISEDLGLEAEGSDEHYQKVWEICRTELCNANMGHCPKNSRWFSIEELRRQQRHLRTMTLMLLVYLGIKKNWWKSLDDSPVFTGPPNTNAPQEDVDEEDDEAEAAEEQGEEAEDGEEPDNIADGPTAKRVTVARGRKLINRKRQQKTLSATLRYAVDILCRRRSLRLVDGCMILSQPLERFFKGAMTMLKTKWGTAELMQDMARQGLTRVIQETLQSWIGPEWTVADEADARVFWKFTVTLCGELALTQVKYAVPPKSFVLLVDPSCEIRKKALVQFKQDWDNLDRLESWINGNHAAKKSMVPVHRAMEWPQQTWVRENFVQLLECDFEEAQVYSFLKEELRQYALGMNATLYIENLIREARAKCRSNMQGRAEGKALWHQLSMASRLPADFDRPTLPVKGSSAPTASTSGPKSLPRNGFCLQRSRAVHAP</sequence>